<evidence type="ECO:0000256" key="1">
    <source>
        <dbReference type="PROSITE-ProRule" id="PRU00278"/>
    </source>
</evidence>
<evidence type="ECO:0000313" key="4">
    <source>
        <dbReference type="Proteomes" id="UP000184192"/>
    </source>
</evidence>
<accession>A0A1M6FA49</accession>
<dbReference type="SUPFAM" id="SSF109998">
    <property type="entry name" value="Triger factor/SurA peptide-binding domain-like"/>
    <property type="match status" value="1"/>
</dbReference>
<dbReference type="EMBL" id="FQZN01000011">
    <property type="protein sequence ID" value="SHI94547.1"/>
    <property type="molecule type" value="Genomic_DNA"/>
</dbReference>
<dbReference type="GO" id="GO:0003755">
    <property type="term" value="F:peptidyl-prolyl cis-trans isomerase activity"/>
    <property type="evidence" value="ECO:0007669"/>
    <property type="project" value="UniProtKB-KW"/>
</dbReference>
<dbReference type="eggNOG" id="COG0760">
    <property type="taxonomic scope" value="Bacteria"/>
</dbReference>
<dbReference type="AlphaFoldDB" id="A0A1M6FA49"/>
<dbReference type="PANTHER" id="PTHR47245">
    <property type="entry name" value="PEPTIDYLPROLYL ISOMERASE"/>
    <property type="match status" value="1"/>
</dbReference>
<name>A0A1M6FA49_9BACE</name>
<proteinExistence type="predicted"/>
<dbReference type="GeneID" id="92712201"/>
<dbReference type="InterPro" id="IPR046357">
    <property type="entry name" value="PPIase_dom_sf"/>
</dbReference>
<dbReference type="Proteomes" id="UP000184192">
    <property type="component" value="Unassembled WGS sequence"/>
</dbReference>
<evidence type="ECO:0000259" key="2">
    <source>
        <dbReference type="PROSITE" id="PS50198"/>
    </source>
</evidence>
<dbReference type="Gene3D" id="3.10.50.40">
    <property type="match status" value="1"/>
</dbReference>
<dbReference type="PANTHER" id="PTHR47245:SF2">
    <property type="entry name" value="PEPTIDYL-PROLYL CIS-TRANS ISOMERASE HP_0175-RELATED"/>
    <property type="match status" value="1"/>
</dbReference>
<dbReference type="SUPFAM" id="SSF54534">
    <property type="entry name" value="FKBP-like"/>
    <property type="match status" value="1"/>
</dbReference>
<dbReference type="PROSITE" id="PS50198">
    <property type="entry name" value="PPIC_PPIASE_2"/>
    <property type="match status" value="1"/>
</dbReference>
<dbReference type="Pfam" id="PF00639">
    <property type="entry name" value="Rotamase"/>
    <property type="match status" value="1"/>
</dbReference>
<gene>
    <name evidence="3" type="ORF">SAMN05444350_111107</name>
</gene>
<evidence type="ECO:0000313" key="3">
    <source>
        <dbReference type="EMBL" id="SHI94547.1"/>
    </source>
</evidence>
<feature type="domain" description="PpiC" evidence="2">
    <location>
        <begin position="123"/>
        <end position="219"/>
    </location>
</feature>
<dbReference type="InterPro" id="IPR027304">
    <property type="entry name" value="Trigger_fact/SurA_dom_sf"/>
</dbReference>
<organism evidence="3 4">
    <name type="scientific">Bacteroides stercorirosoris</name>
    <dbReference type="NCBI Taxonomy" id="871324"/>
    <lineage>
        <taxon>Bacteria</taxon>
        <taxon>Pseudomonadati</taxon>
        <taxon>Bacteroidota</taxon>
        <taxon>Bacteroidia</taxon>
        <taxon>Bacteroidales</taxon>
        <taxon>Bacteroidaceae</taxon>
        <taxon>Bacteroides</taxon>
    </lineage>
</organism>
<keyword evidence="1 3" id="KW-0413">Isomerase</keyword>
<sequence length="513" mass="59433">MIRSGLTIILLCIGWVSFAQQDPVLMRINGKDVLRSEFEYIYNKNNALAGVEQKTLKEYVDLFVNFKLKVAAAEVAGIDTTRAFREELEGYRRQLAKSYLTDENVSELAARQVYDKMKANHRAGQVRVSHIFKYLPQTVTAHALRSAEARMDSIYAALQKGQADFDACVRDFSDEKKSFWVSWLQMPAEFEDIVFGLQAGEMSRPFFTPQGIHIVKVLERKEIRPFDEIKNEIIRRQTRRHGMDKGTEALVEKLKKEYKYTPDKAGMDELLLKGSTDKRLFVLDGREYTGKMFAPFAAAHPQGVQRQLDGFVMKAVLDYEYGRLEQKFPEFRMLMQEYRDGMLLFEISNREIWERVPSDEAGLAAYFAEHRSDYHWKTPRYKGIVLHTTTKRIGKQVRKFLKSLPEEEWQNAIRLTFNAKTRQVQAEQGLFALGDNAYVDAEIFKKGETEPVESFPFTTFLGEKVKGPQTYREVRGLLSGDYQNYLEERWIAQLRAASKVEINQEVLKTVNNH</sequence>
<keyword evidence="4" id="KW-1185">Reference proteome</keyword>
<reference evidence="4" key="1">
    <citation type="submission" date="2016-11" db="EMBL/GenBank/DDBJ databases">
        <authorList>
            <person name="Varghese N."/>
            <person name="Submissions S."/>
        </authorList>
    </citation>
    <scope>NUCLEOTIDE SEQUENCE [LARGE SCALE GENOMIC DNA]</scope>
    <source>
        <strain evidence="4">DSM 26884</strain>
    </source>
</reference>
<protein>
    <submittedName>
        <fullName evidence="3">Peptidyl-prolyl cis-trans isomerase SurA</fullName>
    </submittedName>
</protein>
<keyword evidence="1" id="KW-0697">Rotamase</keyword>
<dbReference type="RefSeq" id="WP_025832928.1">
    <property type="nucleotide sequence ID" value="NZ_FQZN01000011.1"/>
</dbReference>
<dbReference type="InterPro" id="IPR000297">
    <property type="entry name" value="PPIase_PpiC"/>
</dbReference>
<dbReference type="InterPro" id="IPR050245">
    <property type="entry name" value="PrsA_foldase"/>
</dbReference>